<comment type="caution">
    <text evidence="2">The sequence shown here is derived from an EMBL/GenBank/DDBJ whole genome shotgun (WGS) entry which is preliminary data.</text>
</comment>
<dbReference type="Proteomes" id="UP000838100">
    <property type="component" value="Unassembled WGS sequence"/>
</dbReference>
<gene>
    <name evidence="2" type="ORF">SIN8267_03335</name>
</gene>
<accession>A0ABN8ELD7</accession>
<protein>
    <recommendedName>
        <fullName evidence="4">Outer membrane protein beta-barrel domain-containing protein</fullName>
    </recommendedName>
</protein>
<reference evidence="2" key="1">
    <citation type="submission" date="2021-12" db="EMBL/GenBank/DDBJ databases">
        <authorList>
            <person name="Rodrigo-Torres L."/>
            <person name="Arahal R. D."/>
            <person name="Lucena T."/>
        </authorList>
    </citation>
    <scope>NUCLEOTIDE SEQUENCE</scope>
    <source>
        <strain evidence="2">CECT 8267</strain>
    </source>
</reference>
<name>A0ABN8ELD7_9GAMM</name>
<keyword evidence="3" id="KW-1185">Reference proteome</keyword>
<dbReference type="RefSeq" id="WP_237445873.1">
    <property type="nucleotide sequence ID" value="NZ_CAKLPX010000005.1"/>
</dbReference>
<dbReference type="InterPro" id="IPR011250">
    <property type="entry name" value="OMP/PagP_B-barrel"/>
</dbReference>
<keyword evidence="1" id="KW-0732">Signal</keyword>
<evidence type="ECO:0000256" key="1">
    <source>
        <dbReference type="SAM" id="SignalP"/>
    </source>
</evidence>
<evidence type="ECO:0000313" key="2">
    <source>
        <dbReference type="EMBL" id="CAH0993194.1"/>
    </source>
</evidence>
<feature type="chain" id="PRO_5045195550" description="Outer membrane protein beta-barrel domain-containing protein" evidence="1">
    <location>
        <begin position="26"/>
        <end position="255"/>
    </location>
</feature>
<feature type="signal peptide" evidence="1">
    <location>
        <begin position="1"/>
        <end position="25"/>
    </location>
</feature>
<evidence type="ECO:0008006" key="4">
    <source>
        <dbReference type="Google" id="ProtNLM"/>
    </source>
</evidence>
<sequence length="255" mass="28093">MTAHPRRIAAVLATAATLLTTHASASDWSYQAEIYLQGTNIKGDTTIGLPFNNRTTEVDLDSGDIFSNLDMGGMFRFEALNNSTNWGVMVDYAFMDLGPDASGPLGEDIDASIRQGVLEALAFKRFQLEGSSIDYFGGIRWWDNDIDLKFNGPANTKISVEEDWVDAVVGARWLKPLNERWTLMAKGDVGGFGLSSNFTSNLAVGAHYKMTDSLSLDLQYKAVYVDYETGSQGESGYFAYDTWTHGPIIGLIYNF</sequence>
<evidence type="ECO:0000313" key="3">
    <source>
        <dbReference type="Proteomes" id="UP000838100"/>
    </source>
</evidence>
<proteinExistence type="predicted"/>
<dbReference type="SUPFAM" id="SSF56925">
    <property type="entry name" value="OMPA-like"/>
    <property type="match status" value="1"/>
</dbReference>
<dbReference type="EMBL" id="CAKLPX010000005">
    <property type="protein sequence ID" value="CAH0993194.1"/>
    <property type="molecule type" value="Genomic_DNA"/>
</dbReference>
<organism evidence="2 3">
    <name type="scientific">Sinobacterium norvegicum</name>
    <dbReference type="NCBI Taxonomy" id="1641715"/>
    <lineage>
        <taxon>Bacteria</taxon>
        <taxon>Pseudomonadati</taxon>
        <taxon>Pseudomonadota</taxon>
        <taxon>Gammaproteobacteria</taxon>
        <taxon>Cellvibrionales</taxon>
        <taxon>Spongiibacteraceae</taxon>
        <taxon>Sinobacterium</taxon>
    </lineage>
</organism>